<keyword evidence="2" id="KW-1185">Reference proteome</keyword>
<proteinExistence type="predicted"/>
<accession>A0A1Y2DQP8</accession>
<evidence type="ECO:0000313" key="1">
    <source>
        <dbReference type="EMBL" id="ORY61436.1"/>
    </source>
</evidence>
<evidence type="ECO:0000313" key="2">
    <source>
        <dbReference type="Proteomes" id="UP000193689"/>
    </source>
</evidence>
<dbReference type="RefSeq" id="XP_040713513.1">
    <property type="nucleotide sequence ID" value="XM_040858562.1"/>
</dbReference>
<dbReference type="Proteomes" id="UP000193689">
    <property type="component" value="Unassembled WGS sequence"/>
</dbReference>
<dbReference type="InParanoid" id="A0A1Y2DQP8"/>
<organism evidence="1 2">
    <name type="scientific">Pseudomassariella vexata</name>
    <dbReference type="NCBI Taxonomy" id="1141098"/>
    <lineage>
        <taxon>Eukaryota</taxon>
        <taxon>Fungi</taxon>
        <taxon>Dikarya</taxon>
        <taxon>Ascomycota</taxon>
        <taxon>Pezizomycotina</taxon>
        <taxon>Sordariomycetes</taxon>
        <taxon>Xylariomycetidae</taxon>
        <taxon>Amphisphaeriales</taxon>
        <taxon>Pseudomassariaceae</taxon>
        <taxon>Pseudomassariella</taxon>
    </lineage>
</organism>
<reference evidence="1 2" key="1">
    <citation type="submission" date="2016-07" db="EMBL/GenBank/DDBJ databases">
        <title>Pervasive Adenine N6-methylation of Active Genes in Fungi.</title>
        <authorList>
            <consortium name="DOE Joint Genome Institute"/>
            <person name="Mondo S.J."/>
            <person name="Dannebaum R.O."/>
            <person name="Kuo R.C."/>
            <person name="Labutti K."/>
            <person name="Haridas S."/>
            <person name="Kuo A."/>
            <person name="Salamov A."/>
            <person name="Ahrendt S.R."/>
            <person name="Lipzen A."/>
            <person name="Sullivan W."/>
            <person name="Andreopoulos W.B."/>
            <person name="Clum A."/>
            <person name="Lindquist E."/>
            <person name="Daum C."/>
            <person name="Ramamoorthy G.K."/>
            <person name="Gryganskyi A."/>
            <person name="Culley D."/>
            <person name="Magnuson J.K."/>
            <person name="James T.Y."/>
            <person name="O'Malley M.A."/>
            <person name="Stajich J.E."/>
            <person name="Spatafora J.W."/>
            <person name="Visel A."/>
            <person name="Grigoriev I.V."/>
        </authorList>
    </citation>
    <scope>NUCLEOTIDE SEQUENCE [LARGE SCALE GENOMIC DNA]</scope>
    <source>
        <strain evidence="1 2">CBS 129021</strain>
    </source>
</reference>
<gene>
    <name evidence="1" type="ORF">BCR38DRAFT_411309</name>
</gene>
<sequence length="332" mass="38007">MCMHRLEKEIRGSYYCAFCNKLQYTCASCVDPTLVCKHDQRCSGHDLGLRLDEGYTLRYRQVRMLGNAHSYGNGLLVDILSKKLTGAEKRPPGQPVRFRHSNELSARFIKNQLFVCGKYTAYVSLDDYSDDMTRDRFSSYIANTCISINNHTHEQLNIHYFTDAGPSLTTHFSTYILGQVVKSGPTAFDPSGHVYSCTRCMMDFDVEIGWMDGCRAITITTYRQLSDHISDWYPTYSPQFRSDRYWHNERAGKIRHQWLHTMGLVSDDDQERASNQAEFKSRGAWCSSPKVKAKPEEPAMGKPAKSLWTATKAPEQWLMTVAAMKEGITREL</sequence>
<dbReference type="AlphaFoldDB" id="A0A1Y2DQP8"/>
<comment type="caution">
    <text evidence="1">The sequence shown here is derived from an EMBL/GenBank/DDBJ whole genome shotgun (WGS) entry which is preliminary data.</text>
</comment>
<name>A0A1Y2DQP8_9PEZI</name>
<dbReference type="GeneID" id="63774774"/>
<dbReference type="EMBL" id="MCFJ01000010">
    <property type="protein sequence ID" value="ORY61436.1"/>
    <property type="molecule type" value="Genomic_DNA"/>
</dbReference>
<protein>
    <submittedName>
        <fullName evidence="1">Uncharacterized protein</fullName>
    </submittedName>
</protein>